<reference evidence="3 4" key="1">
    <citation type="journal article" date="2013" name="Genome Announc.">
        <title>Complete Genome Sequence of the Thermophilic and Facultatively Chemolithoautotrophic Sulfate Reducer Archaeoglobus sulfaticallidus Strain PM70-1T.</title>
        <authorList>
            <person name="Stokke R."/>
            <person name="Hocking W.P."/>
            <person name="Steinsbu B.O."/>
            <person name="Steen I.H."/>
        </authorList>
    </citation>
    <scope>NUCLEOTIDE SEQUENCE [LARGE SCALE GENOMIC DNA]</scope>
    <source>
        <strain evidence="3">PM70-1</strain>
    </source>
</reference>
<proteinExistence type="predicted"/>
<keyword evidence="4" id="KW-1185">Reference proteome</keyword>
<dbReference type="InterPro" id="IPR028098">
    <property type="entry name" value="Glyco_trans_4-like_N"/>
</dbReference>
<dbReference type="EMBL" id="CP005290">
    <property type="protein sequence ID" value="AGK60066.1"/>
    <property type="molecule type" value="Genomic_DNA"/>
</dbReference>
<dbReference type="STRING" id="387631.Asulf_00030"/>
<dbReference type="CDD" id="cd03794">
    <property type="entry name" value="GT4_WbuB-like"/>
    <property type="match status" value="1"/>
</dbReference>
<gene>
    <name evidence="3" type="ORF">Asulf_00030</name>
</gene>
<dbReference type="Pfam" id="PF13579">
    <property type="entry name" value="Glyco_trans_4_4"/>
    <property type="match status" value="1"/>
</dbReference>
<dbReference type="eggNOG" id="arCOG01406">
    <property type="taxonomic scope" value="Archaea"/>
</dbReference>
<feature type="domain" description="Glycosyltransferase subfamily 4-like N-terminal" evidence="2">
    <location>
        <begin position="22"/>
        <end position="203"/>
    </location>
</feature>
<dbReference type="SUPFAM" id="SSF53756">
    <property type="entry name" value="UDP-Glycosyltransferase/glycogen phosphorylase"/>
    <property type="match status" value="1"/>
</dbReference>
<evidence type="ECO:0000313" key="3">
    <source>
        <dbReference type="EMBL" id="AGK60066.1"/>
    </source>
</evidence>
<evidence type="ECO:0000259" key="2">
    <source>
        <dbReference type="Pfam" id="PF13579"/>
    </source>
</evidence>
<evidence type="ECO:0000259" key="1">
    <source>
        <dbReference type="Pfam" id="PF00534"/>
    </source>
</evidence>
<keyword evidence="3" id="KW-0808">Transferase</keyword>
<dbReference type="Pfam" id="PF00534">
    <property type="entry name" value="Glycos_transf_1"/>
    <property type="match status" value="1"/>
</dbReference>
<accession>N0BI07</accession>
<dbReference type="HOGENOM" id="CLU_009583_11_5_2"/>
<dbReference type="AlphaFoldDB" id="N0BI07"/>
<dbReference type="Gene3D" id="3.40.50.2000">
    <property type="entry name" value="Glycogen Phosphorylase B"/>
    <property type="match status" value="2"/>
</dbReference>
<dbReference type="InterPro" id="IPR001296">
    <property type="entry name" value="Glyco_trans_1"/>
</dbReference>
<protein>
    <submittedName>
        <fullName evidence="3">Glycosyltransferase</fullName>
    </submittedName>
</protein>
<dbReference type="RefSeq" id="WP_015589665.1">
    <property type="nucleotide sequence ID" value="NC_021169.1"/>
</dbReference>
<sequence>MNITLLVMYFPPEIGSASHLFYEFAEELTKRGHKVTVVTTFPREYNLNKDELHLMSKYKRKAFLREKIDGINVIRVRSLQAPRDSPILRGLEHFFVPLSVTLGGLFAKSDVIVVYSPPLPLGLAGWVLSKIKRVPLIVNIQDLYPQAAIDLGLLKNPILIEIFRVIEKLVYELSDHITVHSEGNKQHIAEKVPEEKITVIPNWHNSDIKVSDRYNEFRKKLGIIDKFVVTYAGIMSYSQDIETIVDAAALLKDKKDIVFLLVGDGPQKGDIERKVELLGLDNVLMLPFQPKEKYSMLLAASDVCLVTLDANRVKTPVVPRKLNDIMAAGRAVIANVPLDGDVPKIVREAECGYCIEPKNPENLVEAILELYNNPHLVEKFGRNGAEYARNNFAIGVCCSKYEKLFESLRKFK</sequence>
<name>N0BI07_9EURY</name>
<evidence type="ECO:0000313" key="4">
    <source>
        <dbReference type="Proteomes" id="UP000013307"/>
    </source>
</evidence>
<dbReference type="GeneID" id="15391676"/>
<organism evidence="3 4">
    <name type="scientific">Archaeoglobus sulfaticallidus PM70-1</name>
    <dbReference type="NCBI Taxonomy" id="387631"/>
    <lineage>
        <taxon>Archaea</taxon>
        <taxon>Methanobacteriati</taxon>
        <taxon>Methanobacteriota</taxon>
        <taxon>Archaeoglobi</taxon>
        <taxon>Archaeoglobales</taxon>
        <taxon>Archaeoglobaceae</taxon>
        <taxon>Archaeoglobus</taxon>
    </lineage>
</organism>
<dbReference type="GO" id="GO:0016757">
    <property type="term" value="F:glycosyltransferase activity"/>
    <property type="evidence" value="ECO:0007669"/>
    <property type="project" value="InterPro"/>
</dbReference>
<dbReference type="PANTHER" id="PTHR12526">
    <property type="entry name" value="GLYCOSYLTRANSFERASE"/>
    <property type="match status" value="1"/>
</dbReference>
<dbReference type="PANTHER" id="PTHR12526:SF609">
    <property type="entry name" value="LIPOPOLYSACCHARIDE BIOSYNTHESIS PROTEIN"/>
    <property type="match status" value="1"/>
</dbReference>
<feature type="domain" description="Glycosyl transferase family 1" evidence="1">
    <location>
        <begin position="216"/>
        <end position="386"/>
    </location>
</feature>
<dbReference type="OrthoDB" id="132546at2157"/>
<dbReference type="KEGG" id="ast:Asulf_00030"/>
<dbReference type="Proteomes" id="UP000013307">
    <property type="component" value="Chromosome"/>
</dbReference>